<dbReference type="EMBL" id="GBXM01069864">
    <property type="protein sequence ID" value="JAH38713.1"/>
    <property type="molecule type" value="Transcribed_RNA"/>
</dbReference>
<reference evidence="1" key="1">
    <citation type="submission" date="2014-11" db="EMBL/GenBank/DDBJ databases">
        <authorList>
            <person name="Amaro Gonzalez C."/>
        </authorList>
    </citation>
    <scope>NUCLEOTIDE SEQUENCE</scope>
</reference>
<proteinExistence type="predicted"/>
<evidence type="ECO:0000313" key="1">
    <source>
        <dbReference type="EMBL" id="JAH38713.1"/>
    </source>
</evidence>
<dbReference type="AlphaFoldDB" id="A0A0E9SDW8"/>
<name>A0A0E9SDW8_ANGAN</name>
<reference evidence="1" key="2">
    <citation type="journal article" date="2015" name="Fish Shellfish Immunol.">
        <title>Early steps in the European eel (Anguilla anguilla)-Vibrio vulnificus interaction in the gills: Role of the RtxA13 toxin.</title>
        <authorList>
            <person name="Callol A."/>
            <person name="Pajuelo D."/>
            <person name="Ebbesson L."/>
            <person name="Teles M."/>
            <person name="MacKenzie S."/>
            <person name="Amaro C."/>
        </authorList>
    </citation>
    <scope>NUCLEOTIDE SEQUENCE</scope>
</reference>
<organism evidence="1">
    <name type="scientific">Anguilla anguilla</name>
    <name type="common">European freshwater eel</name>
    <name type="synonym">Muraena anguilla</name>
    <dbReference type="NCBI Taxonomy" id="7936"/>
    <lineage>
        <taxon>Eukaryota</taxon>
        <taxon>Metazoa</taxon>
        <taxon>Chordata</taxon>
        <taxon>Craniata</taxon>
        <taxon>Vertebrata</taxon>
        <taxon>Euteleostomi</taxon>
        <taxon>Actinopterygii</taxon>
        <taxon>Neopterygii</taxon>
        <taxon>Teleostei</taxon>
        <taxon>Anguilliformes</taxon>
        <taxon>Anguillidae</taxon>
        <taxon>Anguilla</taxon>
    </lineage>
</organism>
<protein>
    <submittedName>
        <fullName evidence="1">Uncharacterized protein</fullName>
    </submittedName>
</protein>
<accession>A0A0E9SDW8</accession>
<sequence length="18" mass="2206">MAQRFQNLKLIFIQKAKK</sequence>